<protein>
    <submittedName>
        <fullName evidence="1">Type III secretion system protein, SsaH family</fullName>
    </submittedName>
</protein>
<dbReference type="InterPro" id="IPR010437">
    <property type="entry name" value="T3SS_SsaH/EsaH"/>
</dbReference>
<reference evidence="1 2" key="1">
    <citation type="submission" date="2016-09" db="EMBL/GenBank/DDBJ databases">
        <authorList>
            <person name="Capua I."/>
            <person name="De Benedictis P."/>
            <person name="Joannis T."/>
            <person name="Lombin L.H."/>
            <person name="Cattoli G."/>
        </authorList>
    </citation>
    <scope>NUCLEOTIDE SEQUENCE [LARGE SCALE GENOMIC DNA]</scope>
    <source>
        <strain evidence="1 2">GB001</strain>
    </source>
</reference>
<dbReference type="EMBL" id="FMIQ01000003">
    <property type="protein sequence ID" value="SCM50674.1"/>
    <property type="molecule type" value="Genomic_DNA"/>
</dbReference>
<evidence type="ECO:0000313" key="2">
    <source>
        <dbReference type="Proteomes" id="UP000094844"/>
    </source>
</evidence>
<dbReference type="Proteomes" id="UP000094844">
    <property type="component" value="Unassembled WGS sequence"/>
</dbReference>
<dbReference type="Pfam" id="PF06287">
    <property type="entry name" value="DUF1039"/>
    <property type="match status" value="1"/>
</dbReference>
<gene>
    <name evidence="1" type="ORF">BN1044_00122</name>
</gene>
<accession>A0A1C6YV13</accession>
<name>A0A1C6YV13_HAFAL</name>
<dbReference type="AlphaFoldDB" id="A0A1C6YV13"/>
<sequence>MTLTDNERRLLVETAFAGINHGLHRQVRAMLPAVPYLVPDKEMRAVCLAVLLAGLDEPELARQTLVDITLPEAELLRNHLF</sequence>
<evidence type="ECO:0000313" key="1">
    <source>
        <dbReference type="EMBL" id="SCM50674.1"/>
    </source>
</evidence>
<dbReference type="NCBIfam" id="TIGR02498">
    <property type="entry name" value="type_III_ssaH"/>
    <property type="match status" value="1"/>
</dbReference>
<dbReference type="OrthoDB" id="6428508at2"/>
<organism evidence="1 2">
    <name type="scientific">Hafnia alvei</name>
    <dbReference type="NCBI Taxonomy" id="569"/>
    <lineage>
        <taxon>Bacteria</taxon>
        <taxon>Pseudomonadati</taxon>
        <taxon>Pseudomonadota</taxon>
        <taxon>Gammaproteobacteria</taxon>
        <taxon>Enterobacterales</taxon>
        <taxon>Hafniaceae</taxon>
        <taxon>Hafnia</taxon>
    </lineage>
</organism>
<proteinExistence type="predicted"/>
<dbReference type="RefSeq" id="WP_072307109.1">
    <property type="nucleotide sequence ID" value="NZ_FMIQ01000003.1"/>
</dbReference>